<dbReference type="EMBL" id="JANGBQ010000013">
    <property type="protein sequence ID" value="MCQ5083194.1"/>
    <property type="molecule type" value="Genomic_DNA"/>
</dbReference>
<dbReference type="PROSITE" id="PS51257">
    <property type="entry name" value="PROKAR_LIPOPROTEIN"/>
    <property type="match status" value="1"/>
</dbReference>
<evidence type="ECO:0000256" key="6">
    <source>
        <dbReference type="ARBA" id="ARBA00034414"/>
    </source>
</evidence>
<comment type="catalytic activity">
    <reaction evidence="6">
        <text>an N(4)-(oligosaccharide-(1-&gt;3)-[oligosaccharide-(1-&gt;6)]-beta-D-Man-(1-&gt;4)-beta-D-GlcNAc-(1-&gt;4)-alpha-D-GlcNAc)-L-asparaginyl-[protein] + H2O = an oligosaccharide-(1-&gt;3)-[oligosaccharide-(1-&gt;6)]-beta-D-Man-(1-&gt;4)-D-GlcNAc + N(4)-(N-acetyl-beta-D-glucosaminyl)-L-asparaginyl-[protein]</text>
        <dbReference type="Rhea" id="RHEA:73067"/>
        <dbReference type="Rhea" id="RHEA-COMP:12603"/>
        <dbReference type="Rhea" id="RHEA-COMP:18176"/>
        <dbReference type="ChEBI" id="CHEBI:15377"/>
        <dbReference type="ChEBI" id="CHEBI:132248"/>
        <dbReference type="ChEBI" id="CHEBI:192714"/>
        <dbReference type="ChEBI" id="CHEBI:192715"/>
        <dbReference type="EC" id="3.2.1.96"/>
    </reaction>
</comment>
<dbReference type="SUPFAM" id="SSF51445">
    <property type="entry name" value="(Trans)glycosidases"/>
    <property type="match status" value="1"/>
</dbReference>
<evidence type="ECO:0000256" key="4">
    <source>
        <dbReference type="ARBA" id="ARBA00022801"/>
    </source>
</evidence>
<evidence type="ECO:0000256" key="2">
    <source>
        <dbReference type="ARBA" id="ARBA00012566"/>
    </source>
</evidence>
<feature type="signal peptide" evidence="7">
    <location>
        <begin position="1"/>
        <end position="21"/>
    </location>
</feature>
<evidence type="ECO:0000256" key="5">
    <source>
        <dbReference type="ARBA" id="ARBA00023295"/>
    </source>
</evidence>
<keyword evidence="3 7" id="KW-0732">Signal</keyword>
<dbReference type="Gene3D" id="3.20.20.80">
    <property type="entry name" value="Glycosidases"/>
    <property type="match status" value="1"/>
</dbReference>
<dbReference type="EC" id="3.2.1.96" evidence="2"/>
<evidence type="ECO:0000256" key="7">
    <source>
        <dbReference type="SAM" id="SignalP"/>
    </source>
</evidence>
<accession>A0AAJ1FGK1</accession>
<dbReference type="Proteomes" id="UP001205035">
    <property type="component" value="Unassembled WGS sequence"/>
</dbReference>
<dbReference type="RefSeq" id="WP_256166355.1">
    <property type="nucleotide sequence ID" value="NZ_JANGBQ010000013.1"/>
</dbReference>
<dbReference type="InterPro" id="IPR017853">
    <property type="entry name" value="GH"/>
</dbReference>
<comment type="caution">
    <text evidence="9">The sequence shown here is derived from an EMBL/GenBank/DDBJ whole genome shotgun (WGS) entry which is preliminary data.</text>
</comment>
<dbReference type="AlphaFoldDB" id="A0AAJ1FGK1"/>
<feature type="chain" id="PRO_5042496905" description="mannosyl-glycoprotein endo-beta-N-acetylglucosaminidase" evidence="7">
    <location>
        <begin position="22"/>
        <end position="383"/>
    </location>
</feature>
<sequence>MNNILKILMMCPVAAGGMLLASCTDVEKIEIDHIGGYNTMDNAKSEAYYAKLREYKNQIWNYGRPVAFGWFSDWAQQGASRGGYLTSVPDSMDIISMWSGAPDRFEITPEQKADKEFVQKKKGIKLLEVSLLSHLGKGRTPESIYIDLYKQAKAEKWSDSQLKEAKKLARWDYWGFTSHELNNYNELAAAHSRFAKALCDSLVVNEWDGFDIDWEPGNGFNDADGTLAGNMHQNRLILHLVQEMGKYIGPKSDPEGTGHKLLCVDGQISIFYDDCPEYIDYFILQSYGRVDDLDYYVPNTHKFILTENFEQFASIGGQLFRQASYMPASGYKGGVGAYRFQKDYDNTPDYKYMRRAIQENQRVFNEWKAAQAKDSQGENSDQQ</sequence>
<evidence type="ECO:0000259" key="8">
    <source>
        <dbReference type="Pfam" id="PF23916"/>
    </source>
</evidence>
<proteinExistence type="inferred from homology"/>
<dbReference type="InterPro" id="IPR032320">
    <property type="entry name" value="GH18_BT1044-like"/>
</dbReference>
<gene>
    <name evidence="9" type="ORF">NE651_09850</name>
</gene>
<keyword evidence="5" id="KW-0326">Glycosidase</keyword>
<organism evidence="9 10">
    <name type="scientific">Alistipes onderdonkii</name>
    <dbReference type="NCBI Taxonomy" id="328813"/>
    <lineage>
        <taxon>Bacteria</taxon>
        <taxon>Pseudomonadati</taxon>
        <taxon>Bacteroidota</taxon>
        <taxon>Bacteroidia</taxon>
        <taxon>Bacteroidales</taxon>
        <taxon>Rikenellaceae</taxon>
        <taxon>Alistipes</taxon>
    </lineage>
</organism>
<dbReference type="InterPro" id="IPR057016">
    <property type="entry name" value="EndoS_F2-like_TIM-barrel"/>
</dbReference>
<reference evidence="9" key="1">
    <citation type="submission" date="2022-06" db="EMBL/GenBank/DDBJ databases">
        <title>Isolation of gut microbiota from human fecal samples.</title>
        <authorList>
            <person name="Pamer E.G."/>
            <person name="Barat B."/>
            <person name="Waligurski E."/>
            <person name="Medina S."/>
            <person name="Paddock L."/>
            <person name="Mostad J."/>
        </authorList>
    </citation>
    <scope>NUCLEOTIDE SEQUENCE</scope>
    <source>
        <strain evidence="9">DFI.6.22</strain>
    </source>
</reference>
<feature type="domain" description="Endo-beta-N-acetylglucosaminidase EndoS/F2-like TIM-barrel" evidence="8">
    <location>
        <begin position="182"/>
        <end position="291"/>
    </location>
</feature>
<dbReference type="GO" id="GO:0016787">
    <property type="term" value="F:hydrolase activity"/>
    <property type="evidence" value="ECO:0007669"/>
    <property type="project" value="UniProtKB-KW"/>
</dbReference>
<evidence type="ECO:0000256" key="1">
    <source>
        <dbReference type="ARBA" id="ARBA00009336"/>
    </source>
</evidence>
<protein>
    <recommendedName>
        <fullName evidence="2">mannosyl-glycoprotein endo-beta-N-acetylglucosaminidase</fullName>
        <ecNumber evidence="2">3.2.1.96</ecNumber>
    </recommendedName>
</protein>
<dbReference type="Pfam" id="PF16141">
    <property type="entry name" value="GH18_BT1044-like"/>
    <property type="match status" value="1"/>
</dbReference>
<dbReference type="Pfam" id="PF23916">
    <property type="entry name" value="TIM-barrel_EndoS"/>
    <property type="match status" value="1"/>
</dbReference>
<evidence type="ECO:0000313" key="10">
    <source>
        <dbReference type="Proteomes" id="UP001205035"/>
    </source>
</evidence>
<name>A0AAJ1FGK1_9BACT</name>
<comment type="similarity">
    <text evidence="1">Belongs to the glycosyl hydrolase 18 family.</text>
</comment>
<evidence type="ECO:0000256" key="3">
    <source>
        <dbReference type="ARBA" id="ARBA00022729"/>
    </source>
</evidence>
<evidence type="ECO:0000313" key="9">
    <source>
        <dbReference type="EMBL" id="MCQ5083194.1"/>
    </source>
</evidence>
<keyword evidence="4 9" id="KW-0378">Hydrolase</keyword>